<dbReference type="Proteomes" id="UP000231019">
    <property type="component" value="Unassembled WGS sequence"/>
</dbReference>
<dbReference type="InterPro" id="IPR050261">
    <property type="entry name" value="FrsA_esterase"/>
</dbReference>
<dbReference type="AlphaFoldDB" id="A0A2M7FZE5"/>
<keyword evidence="1" id="KW-0378">Hydrolase</keyword>
<dbReference type="GO" id="GO:0052689">
    <property type="term" value="F:carboxylic ester hydrolase activity"/>
    <property type="evidence" value="ECO:0007669"/>
    <property type="project" value="UniProtKB-ARBA"/>
</dbReference>
<protein>
    <recommendedName>
        <fullName evidence="2">Serine aminopeptidase S33 domain-containing protein</fullName>
    </recommendedName>
</protein>
<name>A0A2M7FZE5_9BACT</name>
<dbReference type="Pfam" id="PF12146">
    <property type="entry name" value="Hydrolase_4"/>
    <property type="match status" value="1"/>
</dbReference>
<dbReference type="PANTHER" id="PTHR22946">
    <property type="entry name" value="DIENELACTONE HYDROLASE DOMAIN-CONTAINING PROTEIN-RELATED"/>
    <property type="match status" value="1"/>
</dbReference>
<gene>
    <name evidence="3" type="ORF">COW36_20405</name>
</gene>
<evidence type="ECO:0000259" key="2">
    <source>
        <dbReference type="Pfam" id="PF12146"/>
    </source>
</evidence>
<dbReference type="SUPFAM" id="SSF53474">
    <property type="entry name" value="alpha/beta-Hydrolases"/>
    <property type="match status" value="1"/>
</dbReference>
<reference evidence="3 4" key="1">
    <citation type="submission" date="2017-09" db="EMBL/GenBank/DDBJ databases">
        <title>Depth-based differentiation of microbial function through sediment-hosted aquifers and enrichment of novel symbionts in the deep terrestrial subsurface.</title>
        <authorList>
            <person name="Probst A.J."/>
            <person name="Ladd B."/>
            <person name="Jarett J.K."/>
            <person name="Geller-Mcgrath D.E."/>
            <person name="Sieber C.M."/>
            <person name="Emerson J.B."/>
            <person name="Anantharaman K."/>
            <person name="Thomas B.C."/>
            <person name="Malmstrom R."/>
            <person name="Stieglmeier M."/>
            <person name="Klingl A."/>
            <person name="Woyke T."/>
            <person name="Ryan C.M."/>
            <person name="Banfield J.F."/>
        </authorList>
    </citation>
    <scope>NUCLEOTIDE SEQUENCE [LARGE SCALE GENOMIC DNA]</scope>
    <source>
        <strain evidence="3">CG17_big_fil_post_rev_8_21_14_2_50_48_46</strain>
    </source>
</reference>
<dbReference type="EMBL" id="PFFQ01000056">
    <property type="protein sequence ID" value="PIW14767.1"/>
    <property type="molecule type" value="Genomic_DNA"/>
</dbReference>
<proteinExistence type="predicted"/>
<accession>A0A2M7FZE5</accession>
<organism evidence="3 4">
    <name type="scientific">bacterium (Candidatus Blackallbacteria) CG17_big_fil_post_rev_8_21_14_2_50_48_46</name>
    <dbReference type="NCBI Taxonomy" id="2014261"/>
    <lineage>
        <taxon>Bacteria</taxon>
        <taxon>Candidatus Blackallbacteria</taxon>
    </lineage>
</organism>
<evidence type="ECO:0000313" key="3">
    <source>
        <dbReference type="EMBL" id="PIW14767.1"/>
    </source>
</evidence>
<feature type="domain" description="Serine aminopeptidase S33" evidence="2">
    <location>
        <begin position="30"/>
        <end position="268"/>
    </location>
</feature>
<dbReference type="Gene3D" id="3.40.50.1820">
    <property type="entry name" value="alpha/beta hydrolase"/>
    <property type="match status" value="1"/>
</dbReference>
<dbReference type="PANTHER" id="PTHR22946:SF9">
    <property type="entry name" value="POLYKETIDE TRANSFERASE AF380"/>
    <property type="match status" value="1"/>
</dbReference>
<dbReference type="InterPro" id="IPR029058">
    <property type="entry name" value="AB_hydrolase_fold"/>
</dbReference>
<comment type="caution">
    <text evidence="3">The sequence shown here is derived from an EMBL/GenBank/DDBJ whole genome shotgun (WGS) entry which is preliminary data.</text>
</comment>
<evidence type="ECO:0000313" key="4">
    <source>
        <dbReference type="Proteomes" id="UP000231019"/>
    </source>
</evidence>
<sequence>MHVEDIRIPGPTTLAAKLYLPQEEGVFPGVLLCHGFASCKEEYMSLPHALCQKGFAVLSFDFSGHGESTGPRGYVSEHSHLDDTLRAYQTLIDRPEVDVNRTALIGHSLGTAAVLRFLSTRVSRHVQATVLLAPPYQIRQSVQPIEKQAYAFLSNAAKPWLKLTGRHSYIPYKVTAKDIYTSTEAIARAKTQKLLMTQISVHNYTYLMEIQDNVLYAQKVDTPALMIVAEKDSLIPNALSKTVFDALASSDKEFHIIKGSGHSLLGDRQAKETTQLLTNWLQERLQKPEAVQQSQEV</sequence>
<dbReference type="InterPro" id="IPR022742">
    <property type="entry name" value="Hydrolase_4"/>
</dbReference>
<evidence type="ECO:0000256" key="1">
    <source>
        <dbReference type="ARBA" id="ARBA00022801"/>
    </source>
</evidence>